<keyword evidence="4" id="KW-1185">Reference proteome</keyword>
<dbReference type="AlphaFoldDB" id="A0A1E8Q0Z5"/>
<evidence type="ECO:0000256" key="2">
    <source>
        <dbReference type="SAM" id="SignalP"/>
    </source>
</evidence>
<feature type="chain" id="PRO_5009451563" description="PE-PPE domain-containing protein" evidence="2">
    <location>
        <begin position="23"/>
        <end position="409"/>
    </location>
</feature>
<organism evidence="3 4">
    <name type="scientific">Mycolicibacterium grossiae</name>
    <dbReference type="NCBI Taxonomy" id="1552759"/>
    <lineage>
        <taxon>Bacteria</taxon>
        <taxon>Bacillati</taxon>
        <taxon>Actinomycetota</taxon>
        <taxon>Actinomycetes</taxon>
        <taxon>Mycobacteriales</taxon>
        <taxon>Mycobacteriaceae</taxon>
        <taxon>Mycolicibacterium</taxon>
    </lineage>
</organism>
<feature type="compositionally biased region" description="Low complexity" evidence="1">
    <location>
        <begin position="392"/>
        <end position="409"/>
    </location>
</feature>
<gene>
    <name evidence="3" type="ORF">BEL07_19480</name>
</gene>
<evidence type="ECO:0000313" key="3">
    <source>
        <dbReference type="EMBL" id="OFJ52031.1"/>
    </source>
</evidence>
<proteinExistence type="predicted"/>
<protein>
    <recommendedName>
        <fullName evidence="5">PE-PPE domain-containing protein</fullName>
    </recommendedName>
</protein>
<feature type="compositionally biased region" description="Gly residues" evidence="1">
    <location>
        <begin position="382"/>
        <end position="391"/>
    </location>
</feature>
<sequence>MSGHCGSLLTSGIALVGAIAIAAPSAAPPAAVTPSPTVTLVADAQALAPPGDYFSNLVEWWQPIFLPSASRPVPTPPSGIGPTPQSLPDTLEWAYHAAEPWVRYGFELATYAAGWVPYVGWLSGQIMIGYNFGERIVHAVAHNTLDWLNGNGSLLQNVADGAWWTVDAFIQLAIDEWNFFLPPLPPLPPLPFVAEAGAALDALRAAVLTGVVGFLESVAANLPSRPDESPAVAMVADTNAAMTEATDGDGAPQLAMSVTESTTDAHTVPAGAERLGDGLGRAGSTGSVPDPAAPEFDAEVPEGSPAAYSAGATATSSVDEAEPTTTSSGGVQAQGEVRGSVTAPAVTTPGDAGDAGDAKVGDATAADATPVGHEVTTPSGTGSAGAVGSAGGAASAGAAASDGGADSND</sequence>
<evidence type="ECO:0000256" key="1">
    <source>
        <dbReference type="SAM" id="MobiDB-lite"/>
    </source>
</evidence>
<name>A0A1E8Q0Z5_9MYCO</name>
<feature type="region of interest" description="Disordered" evidence="1">
    <location>
        <begin position="259"/>
        <end position="409"/>
    </location>
</feature>
<feature type="signal peptide" evidence="2">
    <location>
        <begin position="1"/>
        <end position="22"/>
    </location>
</feature>
<reference evidence="3 4" key="1">
    <citation type="submission" date="2016-09" db="EMBL/GenBank/DDBJ databases">
        <title>genome sequence of Mycobacterium sp. 739 SCH.</title>
        <authorList>
            <person name="Greninger A.L."/>
            <person name="Qin X."/>
            <person name="Jerome K."/>
            <person name="Vora S."/>
            <person name="Quinn K."/>
        </authorList>
    </citation>
    <scope>NUCLEOTIDE SEQUENCE [LARGE SCALE GENOMIC DNA]</scope>
    <source>
        <strain evidence="3 4">SCH</strain>
    </source>
</reference>
<dbReference type="Proteomes" id="UP000178953">
    <property type="component" value="Unassembled WGS sequence"/>
</dbReference>
<keyword evidence="2" id="KW-0732">Signal</keyword>
<evidence type="ECO:0000313" key="4">
    <source>
        <dbReference type="Proteomes" id="UP000178953"/>
    </source>
</evidence>
<accession>A0A1E8Q0Z5</accession>
<evidence type="ECO:0008006" key="5">
    <source>
        <dbReference type="Google" id="ProtNLM"/>
    </source>
</evidence>
<comment type="caution">
    <text evidence="3">The sequence shown here is derived from an EMBL/GenBank/DDBJ whole genome shotgun (WGS) entry which is preliminary data.</text>
</comment>
<feature type="compositionally biased region" description="Low complexity" evidence="1">
    <location>
        <begin position="303"/>
        <end position="317"/>
    </location>
</feature>
<dbReference type="EMBL" id="MCHX01000049">
    <property type="protein sequence ID" value="OFJ52031.1"/>
    <property type="molecule type" value="Genomic_DNA"/>
</dbReference>